<feature type="transmembrane region" description="Helical" evidence="1">
    <location>
        <begin position="52"/>
        <end position="74"/>
    </location>
</feature>
<name>A0A2W1L4M5_9BACL</name>
<evidence type="ECO:0000313" key="3">
    <source>
        <dbReference type="Proteomes" id="UP000249522"/>
    </source>
</evidence>
<sequence>MISFQMIIVTKIWTPCTIEDILSIVIPVVLLTYLVSWGGNMKSNKNTLWWRLLLQFPLWIFLIVFYISLFWLTGFFETLGLAPKNFYYLHIVVIITYLIGLSASELQHYVESKYK</sequence>
<keyword evidence="1" id="KW-0472">Membrane</keyword>
<keyword evidence="1" id="KW-0812">Transmembrane</keyword>
<evidence type="ECO:0000313" key="2">
    <source>
        <dbReference type="EMBL" id="PZD93853.1"/>
    </source>
</evidence>
<protein>
    <submittedName>
        <fullName evidence="2">Uncharacterized protein</fullName>
    </submittedName>
</protein>
<keyword evidence="3" id="KW-1185">Reference proteome</keyword>
<dbReference type="EMBL" id="QKRB01000055">
    <property type="protein sequence ID" value="PZD93853.1"/>
    <property type="molecule type" value="Genomic_DNA"/>
</dbReference>
<proteinExistence type="predicted"/>
<dbReference type="AlphaFoldDB" id="A0A2W1L4M5"/>
<dbReference type="Proteomes" id="UP000249522">
    <property type="component" value="Unassembled WGS sequence"/>
</dbReference>
<reference evidence="2 3" key="1">
    <citation type="submission" date="2018-06" db="EMBL/GenBank/DDBJ databases">
        <title>Paenibacillus imtechensis sp. nov.</title>
        <authorList>
            <person name="Pinnaka A.K."/>
            <person name="Singh H."/>
            <person name="Kaur M."/>
        </authorList>
    </citation>
    <scope>NUCLEOTIDE SEQUENCE [LARGE SCALE GENOMIC DNA]</scope>
    <source>
        <strain evidence="2 3">SMB1</strain>
    </source>
</reference>
<evidence type="ECO:0000256" key="1">
    <source>
        <dbReference type="SAM" id="Phobius"/>
    </source>
</evidence>
<feature type="transmembrane region" description="Helical" evidence="1">
    <location>
        <begin position="86"/>
        <end position="106"/>
    </location>
</feature>
<organism evidence="2 3">
    <name type="scientific">Paenibacillus sambharensis</name>
    <dbReference type="NCBI Taxonomy" id="1803190"/>
    <lineage>
        <taxon>Bacteria</taxon>
        <taxon>Bacillati</taxon>
        <taxon>Bacillota</taxon>
        <taxon>Bacilli</taxon>
        <taxon>Bacillales</taxon>
        <taxon>Paenibacillaceae</taxon>
        <taxon>Paenibacillus</taxon>
    </lineage>
</organism>
<feature type="transmembrane region" description="Helical" evidence="1">
    <location>
        <begin position="21"/>
        <end position="40"/>
    </location>
</feature>
<accession>A0A2W1L4M5</accession>
<comment type="caution">
    <text evidence="2">The sequence shown here is derived from an EMBL/GenBank/DDBJ whole genome shotgun (WGS) entry which is preliminary data.</text>
</comment>
<keyword evidence="1" id="KW-1133">Transmembrane helix</keyword>
<gene>
    <name evidence="2" type="ORF">DNH61_20330</name>
</gene>